<dbReference type="RefSeq" id="WP_125243559.1">
    <property type="nucleotide sequence ID" value="NZ_RSED01000008.1"/>
</dbReference>
<dbReference type="EMBL" id="RSED01000008">
    <property type="protein sequence ID" value="RRS04156.1"/>
    <property type="molecule type" value="Genomic_DNA"/>
</dbReference>
<accession>A0A426VB85</accession>
<evidence type="ECO:0000256" key="4">
    <source>
        <dbReference type="ARBA" id="ARBA00022764"/>
    </source>
</evidence>
<keyword evidence="4" id="KW-0574">Periplasm</keyword>
<evidence type="ECO:0000256" key="3">
    <source>
        <dbReference type="ARBA" id="ARBA00022729"/>
    </source>
</evidence>
<evidence type="ECO:0000256" key="5">
    <source>
        <dbReference type="SAM" id="SignalP"/>
    </source>
</evidence>
<organism evidence="8 9">
    <name type="scientific">Aquabacterium soli</name>
    <dbReference type="NCBI Taxonomy" id="2493092"/>
    <lineage>
        <taxon>Bacteria</taxon>
        <taxon>Pseudomonadati</taxon>
        <taxon>Pseudomonadota</taxon>
        <taxon>Betaproteobacteria</taxon>
        <taxon>Burkholderiales</taxon>
        <taxon>Aquabacterium</taxon>
    </lineage>
</organism>
<dbReference type="Gene3D" id="2.50.20.10">
    <property type="entry name" value="Lipoprotein localisation LolA/LolB/LppX"/>
    <property type="match status" value="1"/>
</dbReference>
<dbReference type="Gene3D" id="3.30.200.100">
    <property type="entry name" value="MucB/RseB, C-terminal domain"/>
    <property type="match status" value="1"/>
</dbReference>
<keyword evidence="9" id="KW-1185">Reference proteome</keyword>
<dbReference type="Pfam" id="PF17188">
    <property type="entry name" value="MucB_RseB_C"/>
    <property type="match status" value="1"/>
</dbReference>
<dbReference type="InterPro" id="IPR038484">
    <property type="entry name" value="MucB/RseB_C_sf"/>
</dbReference>
<evidence type="ECO:0000313" key="9">
    <source>
        <dbReference type="Proteomes" id="UP000269265"/>
    </source>
</evidence>
<dbReference type="GO" id="GO:0030288">
    <property type="term" value="C:outer membrane-bounded periplasmic space"/>
    <property type="evidence" value="ECO:0007669"/>
    <property type="project" value="TreeGrafter"/>
</dbReference>
<comment type="subcellular location">
    <subcellularLocation>
        <location evidence="1">Periplasm</location>
    </subcellularLocation>
</comment>
<dbReference type="OrthoDB" id="7067274at2"/>
<dbReference type="PANTHER" id="PTHR38782">
    <property type="match status" value="1"/>
</dbReference>
<feature type="domain" description="MucB/RseB N-terminal" evidence="6">
    <location>
        <begin position="47"/>
        <end position="218"/>
    </location>
</feature>
<feature type="chain" id="PRO_5019342013" description="Transcriptional regulator" evidence="5">
    <location>
        <begin position="27"/>
        <end position="352"/>
    </location>
</feature>
<dbReference type="GO" id="GO:0045152">
    <property type="term" value="F:antisigma factor binding"/>
    <property type="evidence" value="ECO:0007669"/>
    <property type="project" value="TreeGrafter"/>
</dbReference>
<dbReference type="InterPro" id="IPR005588">
    <property type="entry name" value="MucB_RseB"/>
</dbReference>
<dbReference type="InterPro" id="IPR033434">
    <property type="entry name" value="MucB/RseB_N"/>
</dbReference>
<proteinExistence type="inferred from homology"/>
<comment type="caution">
    <text evidence="8">The sequence shown here is derived from an EMBL/GenBank/DDBJ whole genome shotgun (WGS) entry which is preliminary data.</text>
</comment>
<feature type="domain" description="MucB/RseB C-terminal" evidence="7">
    <location>
        <begin position="243"/>
        <end position="348"/>
    </location>
</feature>
<dbReference type="GO" id="GO:0032885">
    <property type="term" value="P:regulation of polysaccharide biosynthetic process"/>
    <property type="evidence" value="ECO:0007669"/>
    <property type="project" value="TreeGrafter"/>
</dbReference>
<evidence type="ECO:0008006" key="10">
    <source>
        <dbReference type="Google" id="ProtNLM"/>
    </source>
</evidence>
<evidence type="ECO:0000259" key="7">
    <source>
        <dbReference type="Pfam" id="PF17188"/>
    </source>
</evidence>
<feature type="signal peptide" evidence="5">
    <location>
        <begin position="1"/>
        <end position="26"/>
    </location>
</feature>
<comment type="similarity">
    <text evidence="2">Belongs to the RseB family.</text>
</comment>
<dbReference type="PIRSF" id="PIRSF005427">
    <property type="entry name" value="RseB"/>
    <property type="match status" value="1"/>
</dbReference>
<dbReference type="AlphaFoldDB" id="A0A426VB85"/>
<dbReference type="PANTHER" id="PTHR38782:SF1">
    <property type="entry name" value="SIGMA-E FACTOR REGULATORY PROTEIN RSEB"/>
    <property type="match status" value="1"/>
</dbReference>
<evidence type="ECO:0000256" key="1">
    <source>
        <dbReference type="ARBA" id="ARBA00004418"/>
    </source>
</evidence>
<dbReference type="InterPro" id="IPR033436">
    <property type="entry name" value="MucB/RseB_C"/>
</dbReference>
<dbReference type="Proteomes" id="UP000269265">
    <property type="component" value="Unassembled WGS sequence"/>
</dbReference>
<evidence type="ECO:0000259" key="6">
    <source>
        <dbReference type="Pfam" id="PF03888"/>
    </source>
</evidence>
<protein>
    <recommendedName>
        <fullName evidence="10">Transcriptional regulator</fullName>
    </recommendedName>
</protein>
<reference evidence="8 9" key="1">
    <citation type="submission" date="2018-12" db="EMBL/GenBank/DDBJ databases">
        <title>The whole draft genome of Aquabacterium sp. SJQ9.</title>
        <authorList>
            <person name="Sun L."/>
            <person name="Gao X."/>
            <person name="Chen W."/>
            <person name="Huang K."/>
        </authorList>
    </citation>
    <scope>NUCLEOTIDE SEQUENCE [LARGE SCALE GENOMIC DNA]</scope>
    <source>
        <strain evidence="8 9">SJQ9</strain>
    </source>
</reference>
<keyword evidence="3 5" id="KW-0732">Signal</keyword>
<evidence type="ECO:0000256" key="2">
    <source>
        <dbReference type="ARBA" id="ARBA00008150"/>
    </source>
</evidence>
<dbReference type="Pfam" id="PF03888">
    <property type="entry name" value="MucB_RseB"/>
    <property type="match status" value="1"/>
</dbReference>
<gene>
    <name evidence="8" type="ORF">EIP75_12345</name>
</gene>
<dbReference type="CDD" id="cd16327">
    <property type="entry name" value="RseB"/>
    <property type="match status" value="1"/>
</dbReference>
<sequence length="352" mass="38582">MPNKSLPHGARACGVALALSVTMAHAASNEASVPGAAHVPAAGASTPAHWLRLMGQAAQKSSYEGTVMMSTAGRSGSVQVSHRVQGHEQFERMEPLDGPVRQIYRHNDDIQILWPQKKTVLVQQRGALLGVPRPWAQLDDRVADVYQIDLVGQQRWAGHSSMVLLLRARDQFRYAQRVWAEQRSGLVLRTETLASNGQVLEWTAFTQVNLEPPAARGWALPDAKSLVGWRWLRSDLKKTTLPQEGWQVNDLPPGFRLLTCVRRGASGVPPSLAASEPAAQGPDVVQAVFGDGVTHVSVFIEPFDGKRHERELMLAQGATQTLKRRVGDWWLTVVGDVPAATVVRFASAFQRP</sequence>
<name>A0A426VB85_9BURK</name>
<evidence type="ECO:0000313" key="8">
    <source>
        <dbReference type="EMBL" id="RRS04156.1"/>
    </source>
</evidence>